<keyword evidence="3" id="KW-1185">Reference proteome</keyword>
<dbReference type="EMBL" id="GL380055">
    <property type="protein sequence ID" value="EGT44399.1"/>
    <property type="molecule type" value="Genomic_DNA"/>
</dbReference>
<evidence type="ECO:0000313" key="3">
    <source>
        <dbReference type="Proteomes" id="UP000008068"/>
    </source>
</evidence>
<dbReference type="eggNOG" id="ENOG502TI85">
    <property type="taxonomic scope" value="Eukaryota"/>
</dbReference>
<evidence type="ECO:0000313" key="2">
    <source>
        <dbReference type="EMBL" id="EGT44399.1"/>
    </source>
</evidence>
<dbReference type="OrthoDB" id="5857052at2759"/>
<reference evidence="3" key="1">
    <citation type="submission" date="2011-07" db="EMBL/GenBank/DDBJ databases">
        <authorList>
            <consortium name="Caenorhabditis brenneri Sequencing and Analysis Consortium"/>
            <person name="Wilson R.K."/>
        </authorList>
    </citation>
    <scope>NUCLEOTIDE SEQUENCE [LARGE SCALE GENOMIC DNA]</scope>
    <source>
        <strain evidence="3">PB2801</strain>
    </source>
</reference>
<dbReference type="InParanoid" id="G0P400"/>
<dbReference type="STRING" id="135651.G0P400"/>
<dbReference type="OMA" id="FLATNIH"/>
<organism evidence="3">
    <name type="scientific">Caenorhabditis brenneri</name>
    <name type="common">Nematode worm</name>
    <dbReference type="NCBI Taxonomy" id="135651"/>
    <lineage>
        <taxon>Eukaryota</taxon>
        <taxon>Metazoa</taxon>
        <taxon>Ecdysozoa</taxon>
        <taxon>Nematoda</taxon>
        <taxon>Chromadorea</taxon>
        <taxon>Rhabditida</taxon>
        <taxon>Rhabditina</taxon>
        <taxon>Rhabditomorpha</taxon>
        <taxon>Rhabditoidea</taxon>
        <taxon>Rhabditidae</taxon>
        <taxon>Peloderinae</taxon>
        <taxon>Caenorhabditis</taxon>
    </lineage>
</organism>
<protein>
    <submittedName>
        <fullName evidence="2">Uncharacterized protein</fullName>
    </submittedName>
</protein>
<feature type="signal peptide" evidence="1">
    <location>
        <begin position="1"/>
        <end position="17"/>
    </location>
</feature>
<keyword evidence="1" id="KW-0732">Signal</keyword>
<dbReference type="HOGENOM" id="CLU_098406_0_0_1"/>
<sequence length="251" mass="28526">MRKILAICLSLATHLHAGNTSHAPPISELTTAAPVESIHDFTSTTTQSQLFDMDSELKKIADICLTDREHELLAGDILKQGLARVVNAVLVGEAQQVIGLEELRNVLGFAPLGPWTNYTEPSKKEIEAASTIEEYYTLREPRSPYRSLDSDYFHEKNFPPAIAFLDKRIPTVRTIYQKKFAEIRSRTDAKEAIDRKEVDHMIQEYIAIVIRMDKAFGAWSLIGCRLRELEELRENQKKTTMNPVTELRTQV</sequence>
<gene>
    <name evidence="2" type="ORF">CAEBREN_10922</name>
</gene>
<dbReference type="Proteomes" id="UP000008068">
    <property type="component" value="Unassembled WGS sequence"/>
</dbReference>
<feature type="chain" id="PRO_5003405806" evidence="1">
    <location>
        <begin position="18"/>
        <end position="251"/>
    </location>
</feature>
<proteinExistence type="predicted"/>
<accession>G0P400</accession>
<dbReference type="AlphaFoldDB" id="G0P400"/>
<name>G0P400_CAEBE</name>
<evidence type="ECO:0000256" key="1">
    <source>
        <dbReference type="SAM" id="SignalP"/>
    </source>
</evidence>